<proteinExistence type="predicted"/>
<feature type="region of interest" description="Disordered" evidence="1">
    <location>
        <begin position="1128"/>
        <end position="1184"/>
    </location>
</feature>
<reference evidence="4" key="1">
    <citation type="submission" date="2020-09" db="EMBL/GenBank/DDBJ databases">
        <title>Comparative genome analyses of four rice-infecting Rhizoctonia solani isolates reveal extensive enrichment of homogalacturonan modification genes.</title>
        <authorList>
            <person name="Lee D.-Y."/>
            <person name="Jeon J."/>
            <person name="Kim K.-T."/>
            <person name="Cheong K."/>
            <person name="Song H."/>
            <person name="Choi G."/>
            <person name="Ko J."/>
            <person name="Opiyo S.O."/>
            <person name="Zuo S."/>
            <person name="Madhav S."/>
            <person name="Lee Y.-H."/>
            <person name="Wang G.-L."/>
        </authorList>
    </citation>
    <scope>NUCLEOTIDE SEQUENCE</scope>
    <source>
        <strain evidence="4">AG1-IA YN-7</strain>
    </source>
</reference>
<dbReference type="InterPro" id="IPR045338">
    <property type="entry name" value="DUF6535"/>
</dbReference>
<name>A0A8H7H4G3_9AGAM</name>
<dbReference type="Pfam" id="PF20153">
    <property type="entry name" value="DUF6535"/>
    <property type="match status" value="1"/>
</dbReference>
<keyword evidence="2" id="KW-0472">Membrane</keyword>
<feature type="transmembrane region" description="Helical" evidence="2">
    <location>
        <begin position="300"/>
        <end position="326"/>
    </location>
</feature>
<evidence type="ECO:0000313" key="4">
    <source>
        <dbReference type="EMBL" id="KAF8671700.1"/>
    </source>
</evidence>
<feature type="domain" description="DUF6535" evidence="3">
    <location>
        <begin position="106"/>
        <end position="294"/>
    </location>
</feature>
<feature type="transmembrane region" description="Helical" evidence="2">
    <location>
        <begin position="271"/>
        <end position="294"/>
    </location>
</feature>
<evidence type="ECO:0000313" key="5">
    <source>
        <dbReference type="Proteomes" id="UP000650582"/>
    </source>
</evidence>
<protein>
    <recommendedName>
        <fullName evidence="3">DUF6535 domain-containing protein</fullName>
    </recommendedName>
</protein>
<feature type="transmembrane region" description="Helical" evidence="2">
    <location>
        <begin position="400"/>
        <end position="423"/>
    </location>
</feature>
<evidence type="ECO:0000259" key="3">
    <source>
        <dbReference type="Pfam" id="PF20153"/>
    </source>
</evidence>
<keyword evidence="2" id="KW-0812">Transmembrane</keyword>
<dbReference type="Proteomes" id="UP000650582">
    <property type="component" value="Unassembled WGS sequence"/>
</dbReference>
<keyword evidence="2" id="KW-1133">Transmembrane helix</keyword>
<feature type="compositionally biased region" description="Basic and acidic residues" evidence="1">
    <location>
        <begin position="576"/>
        <end position="595"/>
    </location>
</feature>
<evidence type="ECO:0000256" key="1">
    <source>
        <dbReference type="SAM" id="MobiDB-lite"/>
    </source>
</evidence>
<feature type="region of interest" description="Disordered" evidence="1">
    <location>
        <begin position="570"/>
        <end position="628"/>
    </location>
</feature>
<dbReference type="EMBL" id="JACYCC010000217">
    <property type="protein sequence ID" value="KAF8671700.1"/>
    <property type="molecule type" value="Genomic_DNA"/>
</dbReference>
<evidence type="ECO:0000256" key="2">
    <source>
        <dbReference type="SAM" id="Phobius"/>
    </source>
</evidence>
<accession>A0A8H7H4G3</accession>
<feature type="compositionally biased region" description="Basic and acidic residues" evidence="1">
    <location>
        <begin position="602"/>
        <end position="628"/>
    </location>
</feature>
<organism evidence="4 5">
    <name type="scientific">Rhizoctonia solani</name>
    <dbReference type="NCBI Taxonomy" id="456999"/>
    <lineage>
        <taxon>Eukaryota</taxon>
        <taxon>Fungi</taxon>
        <taxon>Dikarya</taxon>
        <taxon>Basidiomycota</taxon>
        <taxon>Agaricomycotina</taxon>
        <taxon>Agaricomycetes</taxon>
        <taxon>Cantharellales</taxon>
        <taxon>Ceratobasidiaceae</taxon>
        <taxon>Rhizoctonia</taxon>
    </lineage>
</organism>
<sequence>MAALFAPNNSIRPRYKQKKKCSSEYPSYTAMIGEDQVFLNDQTAEESHSPLSDSGGTKYVGGETKTDIKLKYAVVRFDRQSLIYDEWSQLPPDPRGAELGREARVWKVYVGETEKWDNELLEGWEKSLDVLLGCTFIGHNSYSTSSVPHRFLIESSNMLKEDPNEISATALVAISQALTALTTNNSSTIPSGLPLPDQTNPPNFVPSNISIWINALWYSSFSLSIATAFMAMLAKDWCYSFKAKRTGHPYDQAHRRQRKWEMIRRWGMGELIEILPSLMHLSLLLFCVGMYLHLLDLNRIVAIPVMYIGGSFIAFYVLTSIIASFVDDFPYTTVVSRITKAVSRITTVVSRITTAISTTPAISGVLKSSRMRTIHNYVSKSGLLYAVIHMTTLIRSSMKWIITVFYCIFLSPGLLLWLGYLLLSTIIESCQRFVKRFSKEKDTSTTNKNAEENTRPFMEKLANIVIMPFKLIKELAEIKSWVAQRIKSHDLTEELVTILALRWLIKHCETPSAVNIALQAISGARKGMSNRELRSQSCEAHQKILTRIVSHGDWNKLYIRGLEFLERTSKADSANDEQHPDKGAKEKGLKEETPEQRSGANNERHERANQLQEHHEQKDNEIQEDWGKDESSEDIIHVMFWDLNASNERKVMDRLSDETFKPNKTNIRGLTLGNDVVSHSLNAIVPTPSNNLGPVIERVWRDINPRLTEINGLFVNHFQSKNQLLHPATVQSLANTMALYASLSVASKLPPEFIKNCIRFCQQLSSKKTLTHLESMELKSKHNIETGAVFVICILLLDQPNKNESVSVARLHNRAISTARILTKLYKGHSISSEDIFLVGFSEILSDSRTRNLGLAENDREYFKQWCSDQRTSFIDQYGPSSLDIWNLDQRSADEKRSKFLKAVSKVYGLDAVSGPGSLQFPHLPESTYIILMMIAICNRPSSQQSQYCHKLLSKFALLVPTTSLLKTFIRQDDGSTVLSTLWGVYHRKKRHSALHQLFAATQLWFLLSYSPSEDNLKQEYQKEIARVTNLSDQDCEHKKGEIKDYIVSRHKKMNRTLDSQEDNTIVPQSTGVWEKIRSRFQIQQRSDAVGHLIRQFGDGLNRFGGASNEKNYERIYLDRVVESINQKNGGHESQCGNQELEVGGDTRRSDQGTQAGPSASTPRVAPESTVTPGSTRHEAPGVSTRQWRLTFRAGEDTNPSVYNAIPSVPNRIHAHLFAGIWHMAERIPGLGKFAQPHTQPEPHDRMARNHFLQAVQTGNVGGERLPDVQLRQPREVHCRLARTGMVDQRSEVRRSQSQAVHV</sequence>
<comment type="caution">
    <text evidence="4">The sequence shown here is derived from an EMBL/GenBank/DDBJ whole genome shotgun (WGS) entry which is preliminary data.</text>
</comment>
<gene>
    <name evidence="4" type="ORF">RHS04_08205</name>
</gene>
<feature type="transmembrane region" description="Helical" evidence="2">
    <location>
        <begin position="215"/>
        <end position="234"/>
    </location>
</feature>
<feature type="compositionally biased region" description="Polar residues" evidence="1">
    <location>
        <begin position="1152"/>
        <end position="1162"/>
    </location>
</feature>